<dbReference type="GO" id="GO:0062122">
    <property type="term" value="F:histone H3K37 methyltransferase activity"/>
    <property type="evidence" value="ECO:0007669"/>
    <property type="project" value="InterPro"/>
</dbReference>
<name>A0A6M3MD15_9ZZZZ</name>
<reference evidence="2" key="1">
    <citation type="submission" date="2020-03" db="EMBL/GenBank/DDBJ databases">
        <title>The deep terrestrial virosphere.</title>
        <authorList>
            <person name="Holmfeldt K."/>
            <person name="Nilsson E."/>
            <person name="Simone D."/>
            <person name="Lopez-Fernandez M."/>
            <person name="Wu X."/>
            <person name="de Brujin I."/>
            <person name="Lundin D."/>
            <person name="Andersson A."/>
            <person name="Bertilsson S."/>
            <person name="Dopson M."/>
        </authorList>
    </citation>
    <scope>NUCLEOTIDE SEQUENCE</scope>
    <source>
        <strain evidence="2">MM171B00786</strain>
    </source>
</reference>
<accession>A0A6M3MD15</accession>
<keyword evidence="2" id="KW-0489">Methyltransferase</keyword>
<dbReference type="SMART" id="SM00317">
    <property type="entry name" value="SET"/>
    <property type="match status" value="1"/>
</dbReference>
<dbReference type="InterPro" id="IPR046341">
    <property type="entry name" value="SET_dom_sf"/>
</dbReference>
<dbReference type="PIRSF" id="PIRSF022536">
    <property type="entry name" value="A612L_SET"/>
    <property type="match status" value="1"/>
</dbReference>
<sequence length="137" mass="15793">MQKLLASDKVYISKSGILDAGRGVYARRDIKKGEMIERCPIIEVSKNDTSNLKESVLVTYFFYFGKNKERLAIVLGFGSIYNHSYKPNATYKMKSREKTIDFIAIDDIKKDDEITFNYSNCSNPKGKENPLWFEVNK</sequence>
<keyword evidence="2" id="KW-0808">Transferase</keyword>
<protein>
    <submittedName>
        <fullName evidence="2">Putative SET domain-containing protein-lysine N-methyltransferase</fullName>
    </submittedName>
</protein>
<evidence type="ECO:0000313" key="2">
    <source>
        <dbReference type="EMBL" id="QJB03325.1"/>
    </source>
</evidence>
<dbReference type="InterPro" id="IPR009207">
    <property type="entry name" value="SET7_MeTrfase"/>
</dbReference>
<organism evidence="2">
    <name type="scientific">viral metagenome</name>
    <dbReference type="NCBI Taxonomy" id="1070528"/>
    <lineage>
        <taxon>unclassified sequences</taxon>
        <taxon>metagenomes</taxon>
        <taxon>organismal metagenomes</taxon>
    </lineage>
</organism>
<evidence type="ECO:0000259" key="1">
    <source>
        <dbReference type="PROSITE" id="PS50280"/>
    </source>
</evidence>
<dbReference type="EMBL" id="MT143839">
    <property type="protein sequence ID" value="QJB03325.1"/>
    <property type="molecule type" value="Genomic_DNA"/>
</dbReference>
<feature type="domain" description="SET" evidence="1">
    <location>
        <begin position="8"/>
        <end position="119"/>
    </location>
</feature>
<dbReference type="PROSITE" id="PS50280">
    <property type="entry name" value="SET"/>
    <property type="match status" value="1"/>
</dbReference>
<gene>
    <name evidence="2" type="ORF">MM171B00786_0010</name>
</gene>
<dbReference type="GO" id="GO:0032259">
    <property type="term" value="P:methylation"/>
    <property type="evidence" value="ECO:0007669"/>
    <property type="project" value="UniProtKB-KW"/>
</dbReference>
<dbReference type="AlphaFoldDB" id="A0A6M3MD15"/>
<proteinExistence type="predicted"/>
<dbReference type="Gene3D" id="2.170.270.10">
    <property type="entry name" value="SET domain"/>
    <property type="match status" value="1"/>
</dbReference>
<dbReference type="InterPro" id="IPR001214">
    <property type="entry name" value="SET_dom"/>
</dbReference>
<dbReference type="SUPFAM" id="SSF82199">
    <property type="entry name" value="SET domain"/>
    <property type="match status" value="1"/>
</dbReference>
<dbReference type="Pfam" id="PF00856">
    <property type="entry name" value="SET"/>
    <property type="match status" value="1"/>
</dbReference>